<dbReference type="EMBL" id="AGZO01000044">
    <property type="protein sequence ID" value="EKN06157.1"/>
    <property type="molecule type" value="Genomic_DNA"/>
</dbReference>
<sequence>MAVIYAAVYFERWVENGLLANAVVTACLRTCRQDVS</sequence>
<proteinExistence type="predicted"/>
<dbReference type="HOGENOM" id="CLU_3357526_0_0_10"/>
<dbReference type="AlphaFoldDB" id="K5XZG8"/>
<protein>
    <submittedName>
        <fullName evidence="1">Uncharacterized protein</fullName>
    </submittedName>
</protein>
<gene>
    <name evidence="1" type="ORF">HMPREF1076_05284</name>
</gene>
<dbReference type="Proteomes" id="UP000006330">
    <property type="component" value="Unassembled WGS sequence"/>
</dbReference>
<organism evidence="1 2">
    <name type="scientific">Parabacteroides goldsteinii CL02T12C30</name>
    <dbReference type="NCBI Taxonomy" id="999418"/>
    <lineage>
        <taxon>Bacteria</taxon>
        <taxon>Pseudomonadati</taxon>
        <taxon>Bacteroidota</taxon>
        <taxon>Bacteroidia</taxon>
        <taxon>Bacteroidales</taxon>
        <taxon>Tannerellaceae</taxon>
        <taxon>Parabacteroides</taxon>
    </lineage>
</organism>
<name>K5XZG8_9BACT</name>
<evidence type="ECO:0000313" key="1">
    <source>
        <dbReference type="EMBL" id="EKN06157.1"/>
    </source>
</evidence>
<accession>K5XZG8</accession>
<comment type="caution">
    <text evidence="1">The sequence shown here is derived from an EMBL/GenBank/DDBJ whole genome shotgun (WGS) entry which is preliminary data.</text>
</comment>
<reference evidence="1 2" key="1">
    <citation type="submission" date="2012-02" db="EMBL/GenBank/DDBJ databases">
        <title>The Genome Sequence of Parabacteroides goldsteinii CL02T12C30.</title>
        <authorList>
            <consortium name="The Broad Institute Genome Sequencing Platform"/>
            <person name="Earl A."/>
            <person name="Ward D."/>
            <person name="Feldgarden M."/>
            <person name="Gevers D."/>
            <person name="Zitomersky N.L."/>
            <person name="Coyne M.J."/>
            <person name="Comstock L.E."/>
            <person name="Young S.K."/>
            <person name="Zeng Q."/>
            <person name="Gargeya S."/>
            <person name="Fitzgerald M."/>
            <person name="Haas B."/>
            <person name="Abouelleil A."/>
            <person name="Alvarado L."/>
            <person name="Arachchi H.M."/>
            <person name="Berlin A."/>
            <person name="Chapman S.B."/>
            <person name="Gearin G."/>
            <person name="Goldberg J."/>
            <person name="Griggs A."/>
            <person name="Gujja S."/>
            <person name="Hansen M."/>
            <person name="Heiman D."/>
            <person name="Howarth C."/>
            <person name="Larimer J."/>
            <person name="Lui A."/>
            <person name="MacDonald P.J.P."/>
            <person name="McCowen C."/>
            <person name="Montmayeur A."/>
            <person name="Murphy C."/>
            <person name="Neiman D."/>
            <person name="Pearson M."/>
            <person name="Priest M."/>
            <person name="Roberts A."/>
            <person name="Saif S."/>
            <person name="Shea T."/>
            <person name="Sisk P."/>
            <person name="Stolte C."/>
            <person name="Sykes S."/>
            <person name="Wortman J."/>
            <person name="Nusbaum C."/>
            <person name="Birren B."/>
        </authorList>
    </citation>
    <scope>NUCLEOTIDE SEQUENCE [LARGE SCALE GENOMIC DNA]</scope>
    <source>
        <strain evidence="1 2">CL02T12C30</strain>
    </source>
</reference>
<evidence type="ECO:0000313" key="2">
    <source>
        <dbReference type="Proteomes" id="UP000006330"/>
    </source>
</evidence>